<sequence>MRLKKKFIRKRIEEQLFISSINISSVSNGRNFFNQALKVKIECALRSECFCHQRKCKSLSDSFGTFSPFGTGARL</sequence>
<reference evidence="1 2" key="1">
    <citation type="submission" date="2021-06" db="EMBL/GenBank/DDBJ databases">
        <title>Caerostris extrusa draft genome.</title>
        <authorList>
            <person name="Kono N."/>
            <person name="Arakawa K."/>
        </authorList>
    </citation>
    <scope>NUCLEOTIDE SEQUENCE [LARGE SCALE GENOMIC DNA]</scope>
</reference>
<evidence type="ECO:0000313" key="2">
    <source>
        <dbReference type="Proteomes" id="UP001054945"/>
    </source>
</evidence>
<dbReference type="Proteomes" id="UP001054945">
    <property type="component" value="Unassembled WGS sequence"/>
</dbReference>
<evidence type="ECO:0000313" key="1">
    <source>
        <dbReference type="EMBL" id="GIY49759.1"/>
    </source>
</evidence>
<comment type="caution">
    <text evidence="1">The sequence shown here is derived from an EMBL/GenBank/DDBJ whole genome shotgun (WGS) entry which is preliminary data.</text>
</comment>
<protein>
    <submittedName>
        <fullName evidence="1">Uncharacterized protein</fullName>
    </submittedName>
</protein>
<dbReference type="EMBL" id="BPLR01011878">
    <property type="protein sequence ID" value="GIY49759.1"/>
    <property type="molecule type" value="Genomic_DNA"/>
</dbReference>
<keyword evidence="2" id="KW-1185">Reference proteome</keyword>
<accession>A0AAV4TUG6</accession>
<gene>
    <name evidence="1" type="ORF">CEXT_103611</name>
</gene>
<name>A0AAV4TUG6_CAEEX</name>
<organism evidence="1 2">
    <name type="scientific">Caerostris extrusa</name>
    <name type="common">Bark spider</name>
    <name type="synonym">Caerostris bankana</name>
    <dbReference type="NCBI Taxonomy" id="172846"/>
    <lineage>
        <taxon>Eukaryota</taxon>
        <taxon>Metazoa</taxon>
        <taxon>Ecdysozoa</taxon>
        <taxon>Arthropoda</taxon>
        <taxon>Chelicerata</taxon>
        <taxon>Arachnida</taxon>
        <taxon>Araneae</taxon>
        <taxon>Araneomorphae</taxon>
        <taxon>Entelegynae</taxon>
        <taxon>Araneoidea</taxon>
        <taxon>Araneidae</taxon>
        <taxon>Caerostris</taxon>
    </lineage>
</organism>
<proteinExistence type="predicted"/>
<dbReference type="AlphaFoldDB" id="A0AAV4TUG6"/>